<keyword evidence="2" id="KW-1185">Reference proteome</keyword>
<feature type="chain" id="PRO_5009309984" evidence="1">
    <location>
        <begin position="17"/>
        <end position="121"/>
    </location>
</feature>
<feature type="signal peptide" evidence="1">
    <location>
        <begin position="1"/>
        <end position="16"/>
    </location>
</feature>
<dbReference type="AlphaFoldDB" id="A0A1I7VDL3"/>
<reference evidence="2" key="1">
    <citation type="submission" date="2012-04" db="EMBL/GenBank/DDBJ databases">
        <title>The Genome Sequence of Loa loa.</title>
        <authorList>
            <consortium name="The Broad Institute Genome Sequencing Platform"/>
            <consortium name="Broad Institute Genome Sequencing Center for Infectious Disease"/>
            <person name="Nutman T.B."/>
            <person name="Fink D.L."/>
            <person name="Russ C."/>
            <person name="Young S."/>
            <person name="Zeng Q."/>
            <person name="Gargeya S."/>
            <person name="Alvarado L."/>
            <person name="Berlin A."/>
            <person name="Chapman S.B."/>
            <person name="Chen Z."/>
            <person name="Freedman E."/>
            <person name="Gellesch M."/>
            <person name="Goldberg J."/>
            <person name="Griggs A."/>
            <person name="Gujja S."/>
            <person name="Heilman E.R."/>
            <person name="Heiman D."/>
            <person name="Howarth C."/>
            <person name="Mehta T."/>
            <person name="Neiman D."/>
            <person name="Pearson M."/>
            <person name="Roberts A."/>
            <person name="Saif S."/>
            <person name="Shea T."/>
            <person name="Shenoy N."/>
            <person name="Sisk P."/>
            <person name="Stolte C."/>
            <person name="Sykes S."/>
            <person name="White J."/>
            <person name="Yandava C."/>
            <person name="Haas B."/>
            <person name="Henn M.R."/>
            <person name="Nusbaum C."/>
            <person name="Birren B."/>
        </authorList>
    </citation>
    <scope>NUCLEOTIDE SEQUENCE [LARGE SCALE GENOMIC DNA]</scope>
</reference>
<keyword evidence="1" id="KW-0732">Signal</keyword>
<evidence type="ECO:0000256" key="1">
    <source>
        <dbReference type="SAM" id="SignalP"/>
    </source>
</evidence>
<sequence length="121" mass="14186">MLCSFMFAAIIIAVEGYRCKAGRLTPEQRKAIVKQNNKLRSQLVHGRFKNKFGEFMPQNWLWHCYKLQWWHETDGRLPLLASQGFSENILNELIYEPGEPCNNNSDCHTRKCLHEFGLCIK</sequence>
<dbReference type="Proteomes" id="UP000095285">
    <property type="component" value="Unassembled WGS sequence"/>
</dbReference>
<protein>
    <submittedName>
        <fullName evidence="3">SCP domain-containing protein</fullName>
    </submittedName>
</protein>
<organism evidence="2 3">
    <name type="scientific">Loa loa</name>
    <name type="common">Eye worm</name>
    <name type="synonym">Filaria loa</name>
    <dbReference type="NCBI Taxonomy" id="7209"/>
    <lineage>
        <taxon>Eukaryota</taxon>
        <taxon>Metazoa</taxon>
        <taxon>Ecdysozoa</taxon>
        <taxon>Nematoda</taxon>
        <taxon>Chromadorea</taxon>
        <taxon>Rhabditida</taxon>
        <taxon>Spirurina</taxon>
        <taxon>Spiruromorpha</taxon>
        <taxon>Filarioidea</taxon>
        <taxon>Onchocercidae</taxon>
        <taxon>Loa</taxon>
    </lineage>
</organism>
<accession>A0A1I7VDL3</accession>
<evidence type="ECO:0000313" key="2">
    <source>
        <dbReference type="Proteomes" id="UP000095285"/>
    </source>
</evidence>
<name>A0A1I7VDL3_LOALO</name>
<reference evidence="3" key="2">
    <citation type="submission" date="2016-11" db="UniProtKB">
        <authorList>
            <consortium name="WormBaseParasite"/>
        </authorList>
    </citation>
    <scope>IDENTIFICATION</scope>
</reference>
<proteinExistence type="predicted"/>
<dbReference type="WBParaSite" id="EN70_1378">
    <property type="protein sequence ID" value="EN70_1378"/>
    <property type="gene ID" value="EN70_1378"/>
</dbReference>
<evidence type="ECO:0000313" key="3">
    <source>
        <dbReference type="WBParaSite" id="EN70_1378"/>
    </source>
</evidence>